<dbReference type="Proteomes" id="UP000823775">
    <property type="component" value="Unassembled WGS sequence"/>
</dbReference>
<evidence type="ECO:0000313" key="1">
    <source>
        <dbReference type="EMBL" id="MCD7459320.1"/>
    </source>
</evidence>
<dbReference type="EMBL" id="JACEIK010000577">
    <property type="protein sequence ID" value="MCD7459320.1"/>
    <property type="molecule type" value="Genomic_DNA"/>
</dbReference>
<evidence type="ECO:0000313" key="2">
    <source>
        <dbReference type="Proteomes" id="UP000823775"/>
    </source>
</evidence>
<organism evidence="1 2">
    <name type="scientific">Datura stramonium</name>
    <name type="common">Jimsonweed</name>
    <name type="synonym">Common thornapple</name>
    <dbReference type="NCBI Taxonomy" id="4076"/>
    <lineage>
        <taxon>Eukaryota</taxon>
        <taxon>Viridiplantae</taxon>
        <taxon>Streptophyta</taxon>
        <taxon>Embryophyta</taxon>
        <taxon>Tracheophyta</taxon>
        <taxon>Spermatophyta</taxon>
        <taxon>Magnoliopsida</taxon>
        <taxon>eudicotyledons</taxon>
        <taxon>Gunneridae</taxon>
        <taxon>Pentapetalae</taxon>
        <taxon>asterids</taxon>
        <taxon>lamiids</taxon>
        <taxon>Solanales</taxon>
        <taxon>Solanaceae</taxon>
        <taxon>Solanoideae</taxon>
        <taxon>Datureae</taxon>
        <taxon>Datura</taxon>
    </lineage>
</organism>
<sequence length="70" mass="8269">MKSVYGPFLLYVFTKLLSGEKVKGNERRKEAESIVCFQINYHCKFSYALPFIHSFLLNLFTGLQLKYIER</sequence>
<name>A0ABS8SK67_DATST</name>
<reference evidence="1 2" key="1">
    <citation type="journal article" date="2021" name="BMC Genomics">
        <title>Datura genome reveals duplications of psychoactive alkaloid biosynthetic genes and high mutation rate following tissue culture.</title>
        <authorList>
            <person name="Rajewski A."/>
            <person name="Carter-House D."/>
            <person name="Stajich J."/>
            <person name="Litt A."/>
        </authorList>
    </citation>
    <scope>NUCLEOTIDE SEQUENCE [LARGE SCALE GENOMIC DNA]</scope>
    <source>
        <strain evidence="1">AR-01</strain>
    </source>
</reference>
<gene>
    <name evidence="1" type="ORF">HAX54_040631</name>
</gene>
<comment type="caution">
    <text evidence="1">The sequence shown here is derived from an EMBL/GenBank/DDBJ whole genome shotgun (WGS) entry which is preliminary data.</text>
</comment>
<protein>
    <submittedName>
        <fullName evidence="1">Uncharacterized protein</fullName>
    </submittedName>
</protein>
<keyword evidence="2" id="KW-1185">Reference proteome</keyword>
<proteinExistence type="predicted"/>
<accession>A0ABS8SK67</accession>